<gene>
    <name evidence="3" type="ORF">DH2020_043745</name>
</gene>
<evidence type="ECO:0000256" key="1">
    <source>
        <dbReference type="SAM" id="MobiDB-lite"/>
    </source>
</evidence>
<dbReference type="PANTHER" id="PTHR45669:SF22">
    <property type="entry name" value="GLUTAREDOXIN DOMAIN-CONTAINING CYSTEINE-RICH PROTEIN CG12206-RELATED"/>
    <property type="match status" value="1"/>
</dbReference>
<dbReference type="PANTHER" id="PTHR45669">
    <property type="entry name" value="GLUTAREDOXIN DOMAIN-CONTAINING CYSTEINE-RICH PROTEIN CG12206-RELATED"/>
    <property type="match status" value="1"/>
</dbReference>
<organism evidence="3 4">
    <name type="scientific">Rehmannia glutinosa</name>
    <name type="common">Chinese foxglove</name>
    <dbReference type="NCBI Taxonomy" id="99300"/>
    <lineage>
        <taxon>Eukaryota</taxon>
        <taxon>Viridiplantae</taxon>
        <taxon>Streptophyta</taxon>
        <taxon>Embryophyta</taxon>
        <taxon>Tracheophyta</taxon>
        <taxon>Spermatophyta</taxon>
        <taxon>Magnoliopsida</taxon>
        <taxon>eudicotyledons</taxon>
        <taxon>Gunneridae</taxon>
        <taxon>Pentapetalae</taxon>
        <taxon>asterids</taxon>
        <taxon>lamiids</taxon>
        <taxon>Lamiales</taxon>
        <taxon>Orobanchaceae</taxon>
        <taxon>Rehmannieae</taxon>
        <taxon>Rehmannia</taxon>
    </lineage>
</organism>
<evidence type="ECO:0000313" key="4">
    <source>
        <dbReference type="Proteomes" id="UP001318860"/>
    </source>
</evidence>
<dbReference type="InterPro" id="IPR002109">
    <property type="entry name" value="Glutaredoxin"/>
</dbReference>
<reference evidence="3 4" key="1">
    <citation type="journal article" date="2021" name="Comput. Struct. Biotechnol. J.">
        <title>De novo genome assembly of the potent medicinal plant Rehmannia glutinosa using nanopore technology.</title>
        <authorList>
            <person name="Ma L."/>
            <person name="Dong C."/>
            <person name="Song C."/>
            <person name="Wang X."/>
            <person name="Zheng X."/>
            <person name="Niu Y."/>
            <person name="Chen S."/>
            <person name="Feng W."/>
        </authorList>
    </citation>
    <scope>NUCLEOTIDE SEQUENCE [LARGE SCALE GENOMIC DNA]</scope>
    <source>
        <strain evidence="3">DH-2019</strain>
    </source>
</reference>
<dbReference type="Gene3D" id="3.40.30.10">
    <property type="entry name" value="Glutaredoxin"/>
    <property type="match status" value="1"/>
</dbReference>
<feature type="domain" description="Glutaredoxin" evidence="2">
    <location>
        <begin position="187"/>
        <end position="257"/>
    </location>
</feature>
<comment type="caution">
    <text evidence="3">The sequence shown here is derived from an EMBL/GenBank/DDBJ whole genome shotgun (WGS) entry which is preliminary data.</text>
</comment>
<keyword evidence="4" id="KW-1185">Reference proteome</keyword>
<protein>
    <recommendedName>
        <fullName evidence="2">Glutaredoxin domain-containing protein</fullName>
    </recommendedName>
</protein>
<dbReference type="Proteomes" id="UP001318860">
    <property type="component" value="Unassembled WGS sequence"/>
</dbReference>
<dbReference type="InterPro" id="IPR036249">
    <property type="entry name" value="Thioredoxin-like_sf"/>
</dbReference>
<sequence>MGCVSSTFLNQDDEFSQIGGSAAFSHHIVSLTSTTYGFLNLDPAPPSSDRHQHFPTTTIPPTPTPPTPPRITLGSLFPSPLSEPRSLRHQPLESINSWDLMSGLEADHTPSFRFSPSPLISKLSNFPVNKQSVTSQGNEEKFCPKINVIQSSSEVDVLRKSSKDLSCGEDLLDVFESICPPNGENKVVIYTTSLRGVRKTFDDCNAVRSAIEKQGISICERDISMDKGFRNELKELMNGKENNDLIPPRVFLKGRYIGGVEEVMKMVEEGSLGQLLQGLPRGRQGYVCEGCGGLRFLPCSTCNGSCKMVLKEDIELGEKHGKRTVIVRCSNCNENGLVIFSTPAGGTDPTLHSNFPSDYGTSVILRDDPNIWGRRGKSNF</sequence>
<dbReference type="SUPFAM" id="SSF52833">
    <property type="entry name" value="Thioredoxin-like"/>
    <property type="match status" value="1"/>
</dbReference>
<name>A0ABR0UJT9_REHGL</name>
<dbReference type="CDD" id="cd03031">
    <property type="entry name" value="GRX_GRX_like"/>
    <property type="match status" value="1"/>
</dbReference>
<evidence type="ECO:0000259" key="2">
    <source>
        <dbReference type="Pfam" id="PF00462"/>
    </source>
</evidence>
<feature type="region of interest" description="Disordered" evidence="1">
    <location>
        <begin position="46"/>
        <end position="67"/>
    </location>
</feature>
<dbReference type="Pfam" id="PF00462">
    <property type="entry name" value="Glutaredoxin"/>
    <property type="match status" value="1"/>
</dbReference>
<evidence type="ECO:0000313" key="3">
    <source>
        <dbReference type="EMBL" id="KAK6122517.1"/>
    </source>
</evidence>
<dbReference type="EMBL" id="JABTTQ020002707">
    <property type="protein sequence ID" value="KAK6122517.1"/>
    <property type="molecule type" value="Genomic_DNA"/>
</dbReference>
<proteinExistence type="predicted"/>
<feature type="compositionally biased region" description="Pro residues" evidence="1">
    <location>
        <begin position="58"/>
        <end position="67"/>
    </location>
</feature>
<dbReference type="Pfam" id="PF23733">
    <property type="entry name" value="GRXCR1-2_C"/>
    <property type="match status" value="1"/>
</dbReference>
<accession>A0ABR0UJT9</accession>
<dbReference type="PROSITE" id="PS51354">
    <property type="entry name" value="GLUTAREDOXIN_2"/>
    <property type="match status" value="1"/>
</dbReference>